<name>A0A1M7YN30_9FIRM</name>
<dbReference type="EMBL" id="FRFD01000016">
    <property type="protein sequence ID" value="SHO54024.1"/>
    <property type="molecule type" value="Genomic_DNA"/>
</dbReference>
<keyword evidence="3" id="KW-1185">Reference proteome</keyword>
<sequence length="184" mass="21263">MKGCHNGFFHSFLFVADCRQRASLRYAMGINMKWKILFVIAFTAAIILSVLYYREINNKNTFIFYGENENWRATYTEIKMGNKYYDSFSLEYKNARDANGNLTAEVKKIGKIDCDIDGEVPLRGGSSKEDFTGSYAVHYITEEPKGERWYNLNKVYTLNLKIMADSGWDTLTLDRADVKIYSAE</sequence>
<dbReference type="STRING" id="1121345.SAMN02745217_04462"/>
<evidence type="ECO:0000256" key="1">
    <source>
        <dbReference type="SAM" id="Phobius"/>
    </source>
</evidence>
<keyword evidence="1" id="KW-0472">Membrane</keyword>
<evidence type="ECO:0000313" key="3">
    <source>
        <dbReference type="Proteomes" id="UP000184612"/>
    </source>
</evidence>
<reference evidence="2 3" key="1">
    <citation type="submission" date="2016-12" db="EMBL/GenBank/DDBJ databases">
        <authorList>
            <person name="Song W.-J."/>
            <person name="Kurnit D.M."/>
        </authorList>
    </citation>
    <scope>NUCLEOTIDE SEQUENCE [LARGE SCALE GENOMIC DNA]</scope>
    <source>
        <strain evidence="2 3">DSM 12503</strain>
    </source>
</reference>
<dbReference type="AlphaFoldDB" id="A0A1M7YN30"/>
<accession>A0A1M7YN30</accession>
<protein>
    <submittedName>
        <fullName evidence="2">Uncharacterized protein</fullName>
    </submittedName>
</protein>
<keyword evidence="1" id="KW-1133">Transmembrane helix</keyword>
<gene>
    <name evidence="2" type="ORF">SAMN02745217_04462</name>
</gene>
<organism evidence="2 3">
    <name type="scientific">Anaerocolumna xylanovorans DSM 12503</name>
    <dbReference type="NCBI Taxonomy" id="1121345"/>
    <lineage>
        <taxon>Bacteria</taxon>
        <taxon>Bacillati</taxon>
        <taxon>Bacillota</taxon>
        <taxon>Clostridia</taxon>
        <taxon>Lachnospirales</taxon>
        <taxon>Lachnospiraceae</taxon>
        <taxon>Anaerocolumna</taxon>
    </lineage>
</organism>
<evidence type="ECO:0000313" key="2">
    <source>
        <dbReference type="EMBL" id="SHO54024.1"/>
    </source>
</evidence>
<dbReference type="Proteomes" id="UP000184612">
    <property type="component" value="Unassembled WGS sequence"/>
</dbReference>
<feature type="transmembrane region" description="Helical" evidence="1">
    <location>
        <begin position="34"/>
        <end position="53"/>
    </location>
</feature>
<proteinExistence type="predicted"/>
<keyword evidence="1" id="KW-0812">Transmembrane</keyword>